<accession>A0A1G6QJE4</accession>
<evidence type="ECO:0000256" key="2">
    <source>
        <dbReference type="PIRSR" id="PIRSR005962-1"/>
    </source>
</evidence>
<organism evidence="4 5">
    <name type="scientific">Williamwhitmania taraxaci</name>
    <dbReference type="NCBI Taxonomy" id="1640674"/>
    <lineage>
        <taxon>Bacteria</taxon>
        <taxon>Pseudomonadati</taxon>
        <taxon>Bacteroidota</taxon>
        <taxon>Bacteroidia</taxon>
        <taxon>Bacteroidales</taxon>
        <taxon>Williamwhitmaniaceae</taxon>
        <taxon>Williamwhitmania</taxon>
    </lineage>
</organism>
<keyword evidence="5" id="KW-1185">Reference proteome</keyword>
<dbReference type="RefSeq" id="WP_092440033.1">
    <property type="nucleotide sequence ID" value="NZ_FMYP01000062.1"/>
</dbReference>
<dbReference type="Pfam" id="PF07687">
    <property type="entry name" value="M20_dimer"/>
    <property type="match status" value="1"/>
</dbReference>
<dbReference type="PANTHER" id="PTHR11014:SF63">
    <property type="entry name" value="METALLOPEPTIDASE, PUTATIVE (AFU_ORTHOLOGUE AFUA_6G09600)-RELATED"/>
    <property type="match status" value="1"/>
</dbReference>
<feature type="domain" description="Peptidase M20 dimerisation" evidence="3">
    <location>
        <begin position="194"/>
        <end position="287"/>
    </location>
</feature>
<dbReference type="OrthoDB" id="9776731at2"/>
<dbReference type="InterPro" id="IPR036264">
    <property type="entry name" value="Bact_exopeptidase_dim_dom"/>
</dbReference>
<sequence>MVDGMQLQEAGKQLLSDLKTLRRNLHQNPELSFQEINTSAIIKERLTLLGIENHPIVGTGVYGLIRCGKPNADLIALRADMDALPVTEATGLPFASKQAGVMHACGHDMHMTCLLGAAELLLKFRAQLSNDILLVFQPAEEVLPGGAIKIIEEGLFDRFKPKAFLALHVDPDIPTGKFGFRPGRYMASGDEIYLRVHGKGGHAAMPHRLTDTVLAASEIIVSLQQIVSRKAPAGIPTVLSFGRFIADGATNVIPDEVFLSGTFRTFDEPWRNQAHTLIREVASNIAKAHGAECSIEIKPGYPCLYNDHELTDLSTTTLATLFGPESIVALDIRMTTEDFAHYAQLFPSVFFRLGVAGEKGAGRLHAGNFQPDEEAIFYGSTSIAWLAMVW</sequence>
<dbReference type="SUPFAM" id="SSF53187">
    <property type="entry name" value="Zn-dependent exopeptidases"/>
    <property type="match status" value="1"/>
</dbReference>
<dbReference type="GO" id="GO:0019877">
    <property type="term" value="P:diaminopimelate biosynthetic process"/>
    <property type="evidence" value="ECO:0007669"/>
    <property type="project" value="UniProtKB-ARBA"/>
</dbReference>
<dbReference type="GO" id="GO:0046872">
    <property type="term" value="F:metal ion binding"/>
    <property type="evidence" value="ECO:0007669"/>
    <property type="project" value="UniProtKB-KW"/>
</dbReference>
<comment type="cofactor">
    <cofactor evidence="2">
        <name>Mn(2+)</name>
        <dbReference type="ChEBI" id="CHEBI:29035"/>
    </cofactor>
    <text evidence="2">The Mn(2+) ion enhances activity.</text>
</comment>
<feature type="binding site" evidence="2">
    <location>
        <position position="365"/>
    </location>
    <ligand>
        <name>Mn(2+)</name>
        <dbReference type="ChEBI" id="CHEBI:29035"/>
        <label>2</label>
    </ligand>
</feature>
<dbReference type="NCBIfam" id="TIGR01891">
    <property type="entry name" value="amidohydrolases"/>
    <property type="match status" value="1"/>
</dbReference>
<dbReference type="EMBL" id="FMYP01000062">
    <property type="protein sequence ID" value="SDC92602.1"/>
    <property type="molecule type" value="Genomic_DNA"/>
</dbReference>
<keyword evidence="2" id="KW-0464">Manganese</keyword>
<reference evidence="4 5" key="1">
    <citation type="submission" date="2016-09" db="EMBL/GenBank/DDBJ databases">
        <authorList>
            <person name="Capua I."/>
            <person name="De Benedictis P."/>
            <person name="Joannis T."/>
            <person name="Lombin L.H."/>
            <person name="Cattoli G."/>
        </authorList>
    </citation>
    <scope>NUCLEOTIDE SEQUENCE [LARGE SCALE GENOMIC DNA]</scope>
    <source>
        <strain evidence="4 5">A7P-90m</strain>
    </source>
</reference>
<name>A0A1G6QJE4_9BACT</name>
<dbReference type="Pfam" id="PF01546">
    <property type="entry name" value="Peptidase_M20"/>
    <property type="match status" value="1"/>
</dbReference>
<dbReference type="AlphaFoldDB" id="A0A1G6QJE4"/>
<dbReference type="PIRSF" id="PIRSF005962">
    <property type="entry name" value="Pept_M20D_amidohydro"/>
    <property type="match status" value="1"/>
</dbReference>
<keyword evidence="1 4" id="KW-0378">Hydrolase</keyword>
<feature type="binding site" evidence="2">
    <location>
        <position position="168"/>
    </location>
    <ligand>
        <name>Mn(2+)</name>
        <dbReference type="ChEBI" id="CHEBI:29035"/>
        <label>2</label>
    </ligand>
</feature>
<dbReference type="FunFam" id="3.30.70.360:FF:000001">
    <property type="entry name" value="N-acetyldiaminopimelate deacetylase"/>
    <property type="match status" value="1"/>
</dbReference>
<feature type="binding site" evidence="2">
    <location>
        <position position="107"/>
    </location>
    <ligand>
        <name>Mn(2+)</name>
        <dbReference type="ChEBI" id="CHEBI:29035"/>
        <label>2</label>
    </ligand>
</feature>
<dbReference type="Proteomes" id="UP000199452">
    <property type="component" value="Unassembled WGS sequence"/>
</dbReference>
<gene>
    <name evidence="4" type="ORF">SAMN05216323_106212</name>
</gene>
<dbReference type="InterPro" id="IPR011650">
    <property type="entry name" value="Peptidase_M20_dimer"/>
</dbReference>
<protein>
    <submittedName>
        <fullName evidence="4">Amidohydrolase</fullName>
    </submittedName>
</protein>
<dbReference type="InterPro" id="IPR017439">
    <property type="entry name" value="Amidohydrolase"/>
</dbReference>
<feature type="binding site" evidence="2">
    <location>
        <position position="141"/>
    </location>
    <ligand>
        <name>Mn(2+)</name>
        <dbReference type="ChEBI" id="CHEBI:29035"/>
        <label>2</label>
    </ligand>
</feature>
<evidence type="ECO:0000256" key="1">
    <source>
        <dbReference type="ARBA" id="ARBA00022801"/>
    </source>
</evidence>
<dbReference type="SUPFAM" id="SSF55031">
    <property type="entry name" value="Bacterial exopeptidase dimerisation domain"/>
    <property type="match status" value="1"/>
</dbReference>
<dbReference type="STRING" id="1640674.SAMN05216323_106212"/>
<dbReference type="PANTHER" id="PTHR11014">
    <property type="entry name" value="PEPTIDASE M20 FAMILY MEMBER"/>
    <property type="match status" value="1"/>
</dbReference>
<dbReference type="InterPro" id="IPR002933">
    <property type="entry name" value="Peptidase_M20"/>
</dbReference>
<evidence type="ECO:0000313" key="5">
    <source>
        <dbReference type="Proteomes" id="UP000199452"/>
    </source>
</evidence>
<dbReference type="Gene3D" id="3.40.630.10">
    <property type="entry name" value="Zn peptidases"/>
    <property type="match status" value="1"/>
</dbReference>
<dbReference type="GO" id="GO:0050118">
    <property type="term" value="F:N-acetyldiaminopimelate deacetylase activity"/>
    <property type="evidence" value="ECO:0007669"/>
    <property type="project" value="UniProtKB-ARBA"/>
</dbReference>
<evidence type="ECO:0000259" key="3">
    <source>
        <dbReference type="Pfam" id="PF07687"/>
    </source>
</evidence>
<feature type="binding site" evidence="2">
    <location>
        <position position="105"/>
    </location>
    <ligand>
        <name>Mn(2+)</name>
        <dbReference type="ChEBI" id="CHEBI:29035"/>
        <label>2</label>
    </ligand>
</feature>
<evidence type="ECO:0000313" key="4">
    <source>
        <dbReference type="EMBL" id="SDC92602.1"/>
    </source>
</evidence>
<proteinExistence type="predicted"/>
<keyword evidence="2" id="KW-0479">Metal-binding</keyword>
<dbReference type="Gene3D" id="3.30.70.360">
    <property type="match status" value="1"/>
</dbReference>
<dbReference type="CDD" id="cd03886">
    <property type="entry name" value="M20_Acy1"/>
    <property type="match status" value="1"/>
</dbReference>